<comment type="caution">
    <text evidence="1">The sequence shown here is derived from an EMBL/GenBank/DDBJ whole genome shotgun (WGS) entry which is preliminary data.</text>
</comment>
<dbReference type="InterPro" id="IPR036492">
    <property type="entry name" value="YojF_sf"/>
</dbReference>
<evidence type="ECO:0000313" key="1">
    <source>
        <dbReference type="EMBL" id="GGD46534.1"/>
    </source>
</evidence>
<dbReference type="SUPFAM" id="SSF89442">
    <property type="entry name" value="Hypothetical protein YojF"/>
    <property type="match status" value="1"/>
</dbReference>
<evidence type="ECO:0008006" key="3">
    <source>
        <dbReference type="Google" id="ProtNLM"/>
    </source>
</evidence>
<organism evidence="1 2">
    <name type="scientific">Paenibacillus nasutitermitis</name>
    <dbReference type="NCBI Taxonomy" id="1652958"/>
    <lineage>
        <taxon>Bacteria</taxon>
        <taxon>Bacillati</taxon>
        <taxon>Bacillota</taxon>
        <taxon>Bacilli</taxon>
        <taxon>Bacillales</taxon>
        <taxon>Paenibacillaceae</taxon>
        <taxon>Paenibacillus</taxon>
    </lineage>
</organism>
<dbReference type="Proteomes" id="UP000612456">
    <property type="component" value="Unassembled WGS sequence"/>
</dbReference>
<dbReference type="Pfam" id="PF08830">
    <property type="entry name" value="DUF1806"/>
    <property type="match status" value="1"/>
</dbReference>
<protein>
    <recommendedName>
        <fullName evidence="3">DUF1806 family protein</fullName>
    </recommendedName>
</protein>
<proteinExistence type="predicted"/>
<dbReference type="InterPro" id="IPR014934">
    <property type="entry name" value="DUF1806"/>
</dbReference>
<dbReference type="Gene3D" id="2.70.180.10">
    <property type="entry name" value="Hypothetical protein YojF"/>
    <property type="match status" value="1"/>
</dbReference>
<name>A0A916YJC9_9BACL</name>
<gene>
    <name evidence="1" type="ORF">GCM10010911_00030</name>
</gene>
<dbReference type="AlphaFoldDB" id="A0A916YJC9"/>
<reference evidence="1" key="1">
    <citation type="journal article" date="2014" name="Int. J. Syst. Evol. Microbiol.">
        <title>Complete genome sequence of Corynebacterium casei LMG S-19264T (=DSM 44701T), isolated from a smear-ripened cheese.</title>
        <authorList>
            <consortium name="US DOE Joint Genome Institute (JGI-PGF)"/>
            <person name="Walter F."/>
            <person name="Albersmeier A."/>
            <person name="Kalinowski J."/>
            <person name="Ruckert C."/>
        </authorList>
    </citation>
    <scope>NUCLEOTIDE SEQUENCE</scope>
    <source>
        <strain evidence="1">CGMCC 1.15178</strain>
    </source>
</reference>
<evidence type="ECO:0000313" key="2">
    <source>
        <dbReference type="Proteomes" id="UP000612456"/>
    </source>
</evidence>
<dbReference type="RefSeq" id="WP_188987937.1">
    <property type="nucleotide sequence ID" value="NZ_BMHP01000001.1"/>
</dbReference>
<accession>A0A916YJC9</accession>
<reference evidence="1" key="2">
    <citation type="submission" date="2020-09" db="EMBL/GenBank/DDBJ databases">
        <authorList>
            <person name="Sun Q."/>
            <person name="Zhou Y."/>
        </authorList>
    </citation>
    <scope>NUCLEOTIDE SEQUENCE</scope>
    <source>
        <strain evidence="1">CGMCC 1.15178</strain>
    </source>
</reference>
<keyword evidence="2" id="KW-1185">Reference proteome</keyword>
<sequence length="115" mass="12672">MQLINPKSVQQRIDNLDDQPLYLHLEMTSGAYAAHLDSAKHPAATFVTNAMIRFSKGSIKGEGPYYRVGLKTGEGWVYSEGLTHWDETNGDQLILAGHDAFGKLIVALQLSPTPF</sequence>
<dbReference type="EMBL" id="BMHP01000001">
    <property type="protein sequence ID" value="GGD46534.1"/>
    <property type="molecule type" value="Genomic_DNA"/>
</dbReference>